<evidence type="ECO:0000313" key="1">
    <source>
        <dbReference type="EMBL" id="GIY82366.1"/>
    </source>
</evidence>
<protein>
    <submittedName>
        <fullName evidence="1">Uncharacterized protein</fullName>
    </submittedName>
</protein>
<dbReference type="AlphaFoldDB" id="A0AAV4WK59"/>
<dbReference type="EMBL" id="BPLQ01014719">
    <property type="protein sequence ID" value="GIY82366.1"/>
    <property type="molecule type" value="Genomic_DNA"/>
</dbReference>
<reference evidence="1 2" key="1">
    <citation type="submission" date="2021-06" db="EMBL/GenBank/DDBJ databases">
        <title>Caerostris darwini draft genome.</title>
        <authorList>
            <person name="Kono N."/>
            <person name="Arakawa K."/>
        </authorList>
    </citation>
    <scope>NUCLEOTIDE SEQUENCE [LARGE SCALE GENOMIC DNA]</scope>
</reference>
<comment type="caution">
    <text evidence="1">The sequence shown here is derived from an EMBL/GenBank/DDBJ whole genome shotgun (WGS) entry which is preliminary data.</text>
</comment>
<evidence type="ECO:0000313" key="2">
    <source>
        <dbReference type="Proteomes" id="UP001054837"/>
    </source>
</evidence>
<sequence length="90" mass="10297">MKQLPLLNGSLITQPVCSQIKTDFFFYSPEEHLLSRSETYSSSLTPIYKTLDPLFSLDAAQKKWRLLIWASFGLKYADQGIQKAEREVPA</sequence>
<name>A0AAV4WK59_9ARAC</name>
<dbReference type="Proteomes" id="UP001054837">
    <property type="component" value="Unassembled WGS sequence"/>
</dbReference>
<organism evidence="1 2">
    <name type="scientific">Caerostris darwini</name>
    <dbReference type="NCBI Taxonomy" id="1538125"/>
    <lineage>
        <taxon>Eukaryota</taxon>
        <taxon>Metazoa</taxon>
        <taxon>Ecdysozoa</taxon>
        <taxon>Arthropoda</taxon>
        <taxon>Chelicerata</taxon>
        <taxon>Arachnida</taxon>
        <taxon>Araneae</taxon>
        <taxon>Araneomorphae</taxon>
        <taxon>Entelegynae</taxon>
        <taxon>Araneoidea</taxon>
        <taxon>Araneidae</taxon>
        <taxon>Caerostris</taxon>
    </lineage>
</organism>
<keyword evidence="2" id="KW-1185">Reference proteome</keyword>
<accession>A0AAV4WK59</accession>
<gene>
    <name evidence="1" type="ORF">CDAR_539361</name>
</gene>
<proteinExistence type="predicted"/>